<sequence length="296" mass="32824">MPSLVGTSNFDREALHPVDSEKGGGAYGSIHQAGNAREWILNAYGGGGMMLGGSYNEPTYWASQRLPQPHFSRSDLNGFRLVKLLDPEDGFTFSDPIPRRAASNIPTEPMSDETYGVVSAQFAYSPTNLEPEMIEVDNSDNQWIRETVRINAGYDNESIDLMIYIPRGFDPPYQPVMYSPGLDAYTIRTPLTDFDPAAWLIDFLPVSGRALVIPAFDGAYERKSAELSTVAQTPAAARRALAERTVHWRIDLGRLIDYFTLRPDLDHEKVVYMGLSAGASGFLAATPFESRIQNYV</sequence>
<reference evidence="2" key="1">
    <citation type="submission" date="2018-05" db="EMBL/GenBank/DDBJ databases">
        <authorList>
            <person name="Lanie J.A."/>
            <person name="Ng W.-L."/>
            <person name="Kazmierczak K.M."/>
            <person name="Andrzejewski T.M."/>
            <person name="Davidsen T.M."/>
            <person name="Wayne K.J."/>
            <person name="Tettelin H."/>
            <person name="Glass J.I."/>
            <person name="Rusch D."/>
            <person name="Podicherti R."/>
            <person name="Tsui H.-C.T."/>
            <person name="Winkler M.E."/>
        </authorList>
    </citation>
    <scope>NUCLEOTIDE SEQUENCE</scope>
</reference>
<dbReference type="Gene3D" id="3.40.50.1820">
    <property type="entry name" value="alpha/beta hydrolase"/>
    <property type="match status" value="1"/>
</dbReference>
<name>A0A382U5M2_9ZZZZ</name>
<proteinExistence type="predicted"/>
<dbReference type="SUPFAM" id="SSF56436">
    <property type="entry name" value="C-type lectin-like"/>
    <property type="match status" value="1"/>
</dbReference>
<evidence type="ECO:0000256" key="1">
    <source>
        <dbReference type="SAM" id="MobiDB-lite"/>
    </source>
</evidence>
<feature type="compositionally biased region" description="Basic and acidic residues" evidence="1">
    <location>
        <begin position="10"/>
        <end position="22"/>
    </location>
</feature>
<organism evidence="2">
    <name type="scientific">marine metagenome</name>
    <dbReference type="NCBI Taxonomy" id="408172"/>
    <lineage>
        <taxon>unclassified sequences</taxon>
        <taxon>metagenomes</taxon>
        <taxon>ecological metagenomes</taxon>
    </lineage>
</organism>
<evidence type="ECO:0000313" key="2">
    <source>
        <dbReference type="EMBL" id="SVD29599.1"/>
    </source>
</evidence>
<dbReference type="AlphaFoldDB" id="A0A382U5M2"/>
<accession>A0A382U5M2</accession>
<feature type="region of interest" description="Disordered" evidence="1">
    <location>
        <begin position="1"/>
        <end position="22"/>
    </location>
</feature>
<dbReference type="InterPro" id="IPR029058">
    <property type="entry name" value="AB_hydrolase_fold"/>
</dbReference>
<gene>
    <name evidence="2" type="ORF">METZ01_LOCUS382453</name>
</gene>
<dbReference type="Gene3D" id="3.90.1580.10">
    <property type="entry name" value="paralog of FGE (formylglycine-generating enzyme)"/>
    <property type="match status" value="1"/>
</dbReference>
<feature type="non-terminal residue" evidence="2">
    <location>
        <position position="296"/>
    </location>
</feature>
<dbReference type="InterPro" id="IPR016187">
    <property type="entry name" value="CTDL_fold"/>
</dbReference>
<dbReference type="EMBL" id="UINC01141703">
    <property type="protein sequence ID" value="SVD29599.1"/>
    <property type="molecule type" value="Genomic_DNA"/>
</dbReference>
<dbReference type="SUPFAM" id="SSF53474">
    <property type="entry name" value="alpha/beta-Hydrolases"/>
    <property type="match status" value="1"/>
</dbReference>
<dbReference type="InterPro" id="IPR042095">
    <property type="entry name" value="SUMF_sf"/>
</dbReference>
<protein>
    <submittedName>
        <fullName evidence="2">Uncharacterized protein</fullName>
    </submittedName>
</protein>